<evidence type="ECO:0000256" key="5">
    <source>
        <dbReference type="ARBA" id="ARBA00022729"/>
    </source>
</evidence>
<evidence type="ECO:0000256" key="11">
    <source>
        <dbReference type="RuleBase" id="RU003518"/>
    </source>
</evidence>
<evidence type="ECO:0000256" key="1">
    <source>
        <dbReference type="ARBA" id="ARBA00004609"/>
    </source>
</evidence>
<evidence type="ECO:0000256" key="10">
    <source>
        <dbReference type="ARBA" id="ARBA00023288"/>
    </source>
</evidence>
<feature type="region of interest" description="Disordered" evidence="13">
    <location>
        <begin position="485"/>
        <end position="510"/>
    </location>
</feature>
<dbReference type="Pfam" id="PF01153">
    <property type="entry name" value="Glypican"/>
    <property type="match status" value="1"/>
</dbReference>
<dbReference type="InterPro" id="IPR001863">
    <property type="entry name" value="Glypican"/>
</dbReference>
<dbReference type="Ensembl" id="ENSMUNT00000029281.1">
    <property type="protein sequence ID" value="ENSMUNP00000026394.1"/>
    <property type="gene ID" value="ENSMUNG00000014151.2"/>
</dbReference>
<evidence type="ECO:0000256" key="8">
    <source>
        <dbReference type="ARBA" id="ARBA00023180"/>
    </source>
</evidence>
<organism evidence="15 16">
    <name type="scientific">Melopsittacus undulatus</name>
    <name type="common">Budgerigar</name>
    <name type="synonym">Psittacus undulatus</name>
    <dbReference type="NCBI Taxonomy" id="13146"/>
    <lineage>
        <taxon>Eukaryota</taxon>
        <taxon>Metazoa</taxon>
        <taxon>Chordata</taxon>
        <taxon>Craniata</taxon>
        <taxon>Vertebrata</taxon>
        <taxon>Euteleostomi</taxon>
        <taxon>Archelosauria</taxon>
        <taxon>Archosauria</taxon>
        <taxon>Dinosauria</taxon>
        <taxon>Saurischia</taxon>
        <taxon>Theropoda</taxon>
        <taxon>Coelurosauria</taxon>
        <taxon>Aves</taxon>
        <taxon>Neognathae</taxon>
        <taxon>Neoaves</taxon>
        <taxon>Telluraves</taxon>
        <taxon>Australaves</taxon>
        <taxon>Psittaciformes</taxon>
        <taxon>Psittaculidae</taxon>
        <taxon>Melopsittacus</taxon>
    </lineage>
</organism>
<evidence type="ECO:0000256" key="7">
    <source>
        <dbReference type="ARBA" id="ARBA00023136"/>
    </source>
</evidence>
<evidence type="ECO:0000256" key="4">
    <source>
        <dbReference type="ARBA" id="ARBA00022622"/>
    </source>
</evidence>
<feature type="chain" id="PRO_5043322026" evidence="14">
    <location>
        <begin position="27"/>
        <end position="538"/>
    </location>
</feature>
<evidence type="ECO:0000256" key="9">
    <source>
        <dbReference type="ARBA" id="ARBA00023207"/>
    </source>
</evidence>
<evidence type="ECO:0000313" key="16">
    <source>
        <dbReference type="Proteomes" id="UP000694405"/>
    </source>
</evidence>
<evidence type="ECO:0000256" key="2">
    <source>
        <dbReference type="ARBA" id="ARBA00010260"/>
    </source>
</evidence>
<dbReference type="PANTHER" id="PTHR10822:SF19">
    <property type="entry name" value="GLYPICAN-5"/>
    <property type="match status" value="1"/>
</dbReference>
<dbReference type="GO" id="GO:0016477">
    <property type="term" value="P:cell migration"/>
    <property type="evidence" value="ECO:0007669"/>
    <property type="project" value="TreeGrafter"/>
</dbReference>
<keyword evidence="7 12" id="KW-0472">Membrane</keyword>
<proteinExistence type="inferred from homology"/>
<evidence type="ECO:0000313" key="15">
    <source>
        <dbReference type="Ensembl" id="ENSMUNP00000026394.1"/>
    </source>
</evidence>
<reference evidence="15" key="3">
    <citation type="submission" date="2025-09" db="UniProtKB">
        <authorList>
            <consortium name="Ensembl"/>
        </authorList>
    </citation>
    <scope>IDENTIFICATION</scope>
</reference>
<keyword evidence="5 14" id="KW-0732">Signal</keyword>
<evidence type="ECO:0000256" key="3">
    <source>
        <dbReference type="ARBA" id="ARBA00022475"/>
    </source>
</evidence>
<keyword evidence="9 12" id="KW-0357">Heparan sulfate</keyword>
<dbReference type="AlphaFoldDB" id="A0A8V5FYH1"/>
<reference evidence="15" key="2">
    <citation type="submission" date="2025-08" db="UniProtKB">
        <authorList>
            <consortium name="Ensembl"/>
        </authorList>
    </citation>
    <scope>IDENTIFICATION</scope>
</reference>
<accession>A0A8V5FYH1</accession>
<reference evidence="15" key="1">
    <citation type="submission" date="2020-03" db="EMBL/GenBank/DDBJ databases">
        <title>Melopsittacus undulatus (budgerigar) genome, bMelUnd1, maternal haplotype with Z.</title>
        <authorList>
            <person name="Gedman G."/>
            <person name="Mountcastle J."/>
            <person name="Haase B."/>
            <person name="Formenti G."/>
            <person name="Wright T."/>
            <person name="Apodaca J."/>
            <person name="Pelan S."/>
            <person name="Chow W."/>
            <person name="Rhie A."/>
            <person name="Howe K."/>
            <person name="Fedrigo O."/>
            <person name="Jarvis E.D."/>
        </authorList>
    </citation>
    <scope>NUCLEOTIDE SEQUENCE [LARGE SCALE GENOMIC DNA]</scope>
</reference>
<dbReference type="Proteomes" id="UP000694405">
    <property type="component" value="Chromosome 6"/>
</dbReference>
<dbReference type="GO" id="GO:0009986">
    <property type="term" value="C:cell surface"/>
    <property type="evidence" value="ECO:0007669"/>
    <property type="project" value="TreeGrafter"/>
</dbReference>
<dbReference type="PROSITE" id="PS01207">
    <property type="entry name" value="GLYPICAN"/>
    <property type="match status" value="1"/>
</dbReference>
<dbReference type="GO" id="GO:0005576">
    <property type="term" value="C:extracellular region"/>
    <property type="evidence" value="ECO:0007669"/>
    <property type="project" value="TreeGrafter"/>
</dbReference>
<keyword evidence="16" id="KW-1185">Reference proteome</keyword>
<comment type="similarity">
    <text evidence="2 11">Belongs to the glypican family.</text>
</comment>
<dbReference type="GO" id="GO:1905475">
    <property type="term" value="P:regulation of protein localization to membrane"/>
    <property type="evidence" value="ECO:0007669"/>
    <property type="project" value="TreeGrafter"/>
</dbReference>
<dbReference type="PANTHER" id="PTHR10822">
    <property type="entry name" value="GLYPICAN"/>
    <property type="match status" value="1"/>
</dbReference>
<dbReference type="GO" id="GO:0098552">
    <property type="term" value="C:side of membrane"/>
    <property type="evidence" value="ECO:0007669"/>
    <property type="project" value="UniProtKB-KW"/>
</dbReference>
<evidence type="ECO:0000256" key="13">
    <source>
        <dbReference type="SAM" id="MobiDB-lite"/>
    </source>
</evidence>
<dbReference type="InterPro" id="IPR019803">
    <property type="entry name" value="Glypican_CS"/>
</dbReference>
<evidence type="ECO:0000256" key="6">
    <source>
        <dbReference type="ARBA" id="ARBA00022974"/>
    </source>
</evidence>
<name>A0A8V5FYH1_MELUD</name>
<gene>
    <name evidence="15" type="primary">LOC101881667</name>
</gene>
<keyword evidence="4 12" id="KW-0336">GPI-anchor</keyword>
<evidence type="ECO:0000256" key="14">
    <source>
        <dbReference type="SAM" id="SignalP"/>
    </source>
</evidence>
<evidence type="ECO:0000256" key="12">
    <source>
        <dbReference type="RuleBase" id="RU003519"/>
    </source>
</evidence>
<dbReference type="GO" id="GO:0005886">
    <property type="term" value="C:plasma membrane"/>
    <property type="evidence" value="ECO:0007669"/>
    <property type="project" value="UniProtKB-SubCell"/>
</dbReference>
<feature type="signal peptide" evidence="14">
    <location>
        <begin position="1"/>
        <end position="26"/>
    </location>
</feature>
<comment type="subcellular location">
    <subcellularLocation>
        <location evidence="1 12">Cell membrane</location>
        <topology evidence="1 12">Lipid-anchor</topology>
        <topology evidence="1 12">GPI-anchor</topology>
    </subcellularLocation>
</comment>
<keyword evidence="10 12" id="KW-0449">Lipoprotein</keyword>
<dbReference type="GO" id="GO:0090263">
    <property type="term" value="P:positive regulation of canonical Wnt signaling pathway"/>
    <property type="evidence" value="ECO:0007669"/>
    <property type="project" value="TreeGrafter"/>
</dbReference>
<comment type="function">
    <text evidence="12">Cell surface proteoglycan.</text>
</comment>
<protein>
    <submittedName>
        <fullName evidence="15">Uncharacterized protein</fullName>
    </submittedName>
</protein>
<keyword evidence="3" id="KW-1003">Cell membrane</keyword>
<sequence length="538" mass="59818">MAADGSRGVLGLWLLAAAGLCGGVAAGKSPSCHEVRTAFQLRQIGPLKLVPDVPTAESDLQICQHRAPTCCTKKMEESYQAAVRRERTQNIQALNFELKYMIVGHITAFQEAFESLLRFAENRTSSLFETAYRPMAKEASEPVKELFTDISLYILGAETTVESAVLRFFDSLFPLVYSRLINPGITDLSEDYTECLRLTRQDINPFGHYSKNMVTELSKSLWASRMLSQALNLGIEVINTTEHAALTKECSKALVKMQYCPHCQGLTLIRPCVGYCLNVMRGCLASVSELDAQWREYISTLEYLTNEMAASHDVEIALMGIWNSINEAILHAQLNGPQLSATVDKVCGQPKQQEGNLSSDDIVPVKEATADTQTFVMAHASLNNRRREFINYMKRSRTFYASIAERLCDGDLVMRDSSTCWNGEDVVESYTSRVVANGLKAQINNPELKVRGLDPLISNLIDKLQHFNRLDAEKAKLKLERWASQDAGSGGGRSEELASSGDCDDEDGCQGSGDRVHTAGKYSFYRHIQSLEIHKCHN</sequence>
<keyword evidence="8" id="KW-0325">Glycoprotein</keyword>
<keyword evidence="6 12" id="KW-0654">Proteoglycan</keyword>